<dbReference type="GO" id="GO:0008017">
    <property type="term" value="F:microtubule binding"/>
    <property type="evidence" value="ECO:0007669"/>
    <property type="project" value="InterPro"/>
</dbReference>
<feature type="compositionally biased region" description="Basic and acidic residues" evidence="1">
    <location>
        <begin position="34"/>
        <end position="55"/>
    </location>
</feature>
<dbReference type="GO" id="GO:0005737">
    <property type="term" value="C:cytoplasm"/>
    <property type="evidence" value="ECO:0007669"/>
    <property type="project" value="TreeGrafter"/>
</dbReference>
<proteinExistence type="predicted"/>
<evidence type="ECO:0000256" key="1">
    <source>
        <dbReference type="SAM" id="MobiDB-lite"/>
    </source>
</evidence>
<feature type="compositionally biased region" description="Low complexity" evidence="1">
    <location>
        <begin position="706"/>
        <end position="724"/>
    </location>
</feature>
<evidence type="ECO:0000313" key="3">
    <source>
        <dbReference type="Proteomes" id="UP000182334"/>
    </source>
</evidence>
<protein>
    <submittedName>
        <fullName evidence="2">CIC11C00000002290</fullName>
    </submittedName>
</protein>
<dbReference type="STRING" id="45354.A0A1L0BF55"/>
<keyword evidence="3" id="KW-1185">Reference proteome</keyword>
<gene>
    <name evidence="2" type="ORF">SAMEA4029010_CIC11G00000002290</name>
</gene>
<evidence type="ECO:0000313" key="2">
    <source>
        <dbReference type="EMBL" id="SGZ48903.1"/>
    </source>
</evidence>
<dbReference type="InterPro" id="IPR007145">
    <property type="entry name" value="MAP65_Ase1_PRC1"/>
</dbReference>
<dbReference type="OrthoDB" id="642895at2759"/>
<feature type="region of interest" description="Disordered" evidence="1">
    <location>
        <begin position="696"/>
        <end position="740"/>
    </location>
</feature>
<name>A0A1L0BF55_9ASCO</name>
<dbReference type="Pfam" id="PF03999">
    <property type="entry name" value="MAP65_ASE1"/>
    <property type="match status" value="1"/>
</dbReference>
<organism evidence="2 3">
    <name type="scientific">Sungouiella intermedia</name>
    <dbReference type="NCBI Taxonomy" id="45354"/>
    <lineage>
        <taxon>Eukaryota</taxon>
        <taxon>Fungi</taxon>
        <taxon>Dikarya</taxon>
        <taxon>Ascomycota</taxon>
        <taxon>Saccharomycotina</taxon>
        <taxon>Pichiomycetes</taxon>
        <taxon>Metschnikowiaceae</taxon>
        <taxon>Sungouiella</taxon>
    </lineage>
</organism>
<accession>A0A1L0BF55</accession>
<feature type="region of interest" description="Disordered" evidence="1">
    <location>
        <begin position="852"/>
        <end position="873"/>
    </location>
</feature>
<dbReference type="Proteomes" id="UP000182334">
    <property type="component" value="Chromosome II"/>
</dbReference>
<feature type="compositionally biased region" description="Polar residues" evidence="1">
    <location>
        <begin position="20"/>
        <end position="33"/>
    </location>
</feature>
<dbReference type="GO" id="GO:1990023">
    <property type="term" value="C:mitotic spindle midzone"/>
    <property type="evidence" value="ECO:0007669"/>
    <property type="project" value="TreeGrafter"/>
</dbReference>
<dbReference type="PANTHER" id="PTHR19321:SF41">
    <property type="entry name" value="FASCETTO-RELATED"/>
    <property type="match status" value="1"/>
</dbReference>
<sequence>MGLPHITRTDSAREYVLNSPRISTQEGPPSDIHTPTRNEYDRDQRSKPDEGDNTEKQFDIIATKVNTTIQDLNRIYRLIGYLEGEISDKKNDIFHVIQDTISQFAANLQRESNNIQNECEWLRQQIRIILAMLNDTNGDKTLKLSSRGVVFDDEEMFKSGFKEDVLEQMNRYHLVSHSGFYSSSPFNVAGVLPSDDLSMQQQYEYMVDHTPELSLLQLKARLNTIFLEVLQSFVGVYRKFNDLTLIFWENIETIGECWTPHSNIELIKSLPTKSEAEALSNLLDEFSETTKKLKLNERTSRPDLMLGPKGNILNDYAFIISSPRKASKEPVNKAESDDDAVSIHDAMETLRNVNYKLVRAIRALKITKVSSDVVAGVAKEVEWTETEMGRRKISMSEVIDRCLILIRQLSLSKHDIISIQKMRDLSDKEKSSENYFDEETLRFIGENPREFGLMDHHLDFVTSLATTLQSLKDAKQKKWDFYSKACVPLWEKLGESREYIQQFLDANSSLTDMSLTNLKMELNRLYIKRSEFIETFISDTRREIKEYQDALLYSESERQNFKYHQFDMNDINDKEMVLKEHEDEVERLKAEYLTREPILKLYVQLKELLDDQNFLVESSKDSSRLLSKNSCKILLNEEKIRKKINKSLPRVIESLKQETIKYNNDQLSKAQRPMSIDGQDFFERILLIESEQANQNNSKFRARNVRSTSSPRKSRAAPASRTSPLKSRSPSRVVKDTKTQVSPGMLRRQVSGNISPVNVIKRSYDGAGENQTVQKTSRVTSRVTSSMFDSPPKSLTNGQSTMLKLAGTHLQPLNSPLGPGSIYSDVGSDNRDMRSENSTLYSMCTRVSPLRNDNHNNSIRANFSPIKGFDPTQMDGKENTRDSFGTLSPIRVPSGGIHLENDGNKRLSSSSFANLTVMGDDYQQWREERIKAINNRM</sequence>
<dbReference type="GO" id="GO:0051256">
    <property type="term" value="P:mitotic spindle midzone assembly"/>
    <property type="evidence" value="ECO:0007669"/>
    <property type="project" value="TreeGrafter"/>
</dbReference>
<dbReference type="AlphaFoldDB" id="A0A1L0BF55"/>
<dbReference type="Gene3D" id="1.20.58.1520">
    <property type="match status" value="1"/>
</dbReference>
<dbReference type="EMBL" id="LT635757">
    <property type="protein sequence ID" value="SGZ48903.1"/>
    <property type="molecule type" value="Genomic_DNA"/>
</dbReference>
<feature type="region of interest" description="Disordered" evidence="1">
    <location>
        <begin position="1"/>
        <end position="55"/>
    </location>
</feature>
<reference evidence="2 3" key="1">
    <citation type="submission" date="2016-10" db="EMBL/GenBank/DDBJ databases">
        <authorList>
            <person name="de Groot N.N."/>
        </authorList>
    </citation>
    <scope>NUCLEOTIDE SEQUENCE [LARGE SCALE GENOMIC DNA]</scope>
    <source>
        <strain evidence="2 3">CBS 141442</strain>
    </source>
</reference>
<dbReference type="PANTHER" id="PTHR19321">
    <property type="entry name" value="PROTEIN REGULATOR OF CYTOKINESIS 1 PRC1-RELATED"/>
    <property type="match status" value="1"/>
</dbReference>